<feature type="region of interest" description="Disordered" evidence="6">
    <location>
        <begin position="890"/>
        <end position="969"/>
    </location>
</feature>
<dbReference type="PROSITE" id="PS50225">
    <property type="entry name" value="SOCS"/>
    <property type="match status" value="1"/>
</dbReference>
<evidence type="ECO:0000256" key="5">
    <source>
        <dbReference type="ARBA" id="ARBA00022737"/>
    </source>
</evidence>
<proteinExistence type="inferred from homology"/>
<dbReference type="PANTHER" id="PTHR16517">
    <property type="entry name" value="TUBBY-RELATED"/>
    <property type="match status" value="1"/>
</dbReference>
<feature type="region of interest" description="Disordered" evidence="6">
    <location>
        <begin position="612"/>
        <end position="642"/>
    </location>
</feature>
<keyword evidence="3" id="KW-0963">Cytoplasm</keyword>
<feature type="compositionally biased region" description="Basic and acidic residues" evidence="6">
    <location>
        <begin position="233"/>
        <end position="246"/>
    </location>
</feature>
<dbReference type="Gene3D" id="3.20.90.10">
    <property type="entry name" value="Tubby Protein, Chain A"/>
    <property type="match status" value="1"/>
</dbReference>
<keyword evidence="4" id="KW-0853">WD repeat</keyword>
<dbReference type="Pfam" id="PF07525">
    <property type="entry name" value="SOCS_box"/>
    <property type="match status" value="1"/>
</dbReference>
<evidence type="ECO:0000256" key="6">
    <source>
        <dbReference type="SAM" id="MobiDB-lite"/>
    </source>
</evidence>
<dbReference type="SUPFAM" id="SSF54518">
    <property type="entry name" value="Tubby C-terminal domain-like"/>
    <property type="match status" value="1"/>
</dbReference>
<reference evidence="8" key="1">
    <citation type="submission" date="2021-10" db="EMBL/GenBank/DDBJ databases">
        <title>Tropical sea cucumber genome reveals ecological adaptation and Cuvierian tubules defense mechanism.</title>
        <authorList>
            <person name="Chen T."/>
        </authorList>
    </citation>
    <scope>NUCLEOTIDE SEQUENCE</scope>
    <source>
        <strain evidence="8">Nanhai2018</strain>
        <tissue evidence="8">Muscle</tissue>
    </source>
</reference>
<dbReference type="GO" id="GO:0005737">
    <property type="term" value="C:cytoplasm"/>
    <property type="evidence" value="ECO:0007669"/>
    <property type="project" value="UniProtKB-SubCell"/>
</dbReference>
<dbReference type="InterPro" id="IPR015943">
    <property type="entry name" value="WD40/YVTN_repeat-like_dom_sf"/>
</dbReference>
<feature type="region of interest" description="Disordered" evidence="6">
    <location>
        <begin position="228"/>
        <end position="252"/>
    </location>
</feature>
<feature type="compositionally biased region" description="Polar residues" evidence="6">
    <location>
        <begin position="933"/>
        <end position="948"/>
    </location>
</feature>
<feature type="region of interest" description="Disordered" evidence="6">
    <location>
        <begin position="498"/>
        <end position="532"/>
    </location>
</feature>
<dbReference type="InterPro" id="IPR056159">
    <property type="entry name" value="Beta-prop_IFT121_TULP_N"/>
</dbReference>
<dbReference type="SMART" id="SM00253">
    <property type="entry name" value="SOCS"/>
    <property type="match status" value="1"/>
</dbReference>
<dbReference type="SUPFAM" id="SSF158235">
    <property type="entry name" value="SOCS box-like"/>
    <property type="match status" value="1"/>
</dbReference>
<dbReference type="InterPro" id="IPR036322">
    <property type="entry name" value="WD40_repeat_dom_sf"/>
</dbReference>
<dbReference type="OrthoDB" id="8775810at2759"/>
<gene>
    <name evidence="8" type="ORF">HOLleu_31789</name>
</gene>
<dbReference type="Pfam" id="PF01167">
    <property type="entry name" value="Tub"/>
    <property type="match status" value="1"/>
</dbReference>
<accession>A0A9Q1BIC0</accession>
<dbReference type="InterPro" id="IPR025659">
    <property type="entry name" value="Tubby-like_C"/>
</dbReference>
<comment type="subcellular location">
    <subcellularLocation>
        <location evidence="1">Cytoplasm</location>
    </subcellularLocation>
</comment>
<dbReference type="AlphaFoldDB" id="A0A9Q1BIC0"/>
<evidence type="ECO:0000313" key="9">
    <source>
        <dbReference type="Proteomes" id="UP001152320"/>
    </source>
</evidence>
<dbReference type="PANTHER" id="PTHR16517:SF2">
    <property type="entry name" value="TUBBY-RELATED PROTEIN 4"/>
    <property type="match status" value="1"/>
</dbReference>
<organism evidence="8 9">
    <name type="scientific">Holothuria leucospilota</name>
    <name type="common">Black long sea cucumber</name>
    <name type="synonym">Mertensiothuria leucospilota</name>
    <dbReference type="NCBI Taxonomy" id="206669"/>
    <lineage>
        <taxon>Eukaryota</taxon>
        <taxon>Metazoa</taxon>
        <taxon>Echinodermata</taxon>
        <taxon>Eleutherozoa</taxon>
        <taxon>Echinozoa</taxon>
        <taxon>Holothuroidea</taxon>
        <taxon>Aspidochirotacea</taxon>
        <taxon>Aspidochirotida</taxon>
        <taxon>Holothuriidae</taxon>
        <taxon>Holothuria</taxon>
    </lineage>
</organism>
<dbReference type="Gene3D" id="1.10.750.20">
    <property type="entry name" value="SOCS box"/>
    <property type="match status" value="1"/>
</dbReference>
<keyword evidence="9" id="KW-1185">Reference proteome</keyword>
<evidence type="ECO:0000256" key="2">
    <source>
        <dbReference type="ARBA" id="ARBA00007129"/>
    </source>
</evidence>
<dbReference type="InterPro" id="IPR000007">
    <property type="entry name" value="Tubby_C"/>
</dbReference>
<feature type="compositionally biased region" description="Acidic residues" evidence="6">
    <location>
        <begin position="952"/>
        <end position="966"/>
    </location>
</feature>
<dbReference type="InterPro" id="IPR001496">
    <property type="entry name" value="SOCS_box"/>
</dbReference>
<feature type="region of interest" description="Disordered" evidence="6">
    <location>
        <begin position="806"/>
        <end position="862"/>
    </location>
</feature>
<dbReference type="SMART" id="SM00969">
    <property type="entry name" value="SOCS_box"/>
    <property type="match status" value="1"/>
</dbReference>
<dbReference type="EMBL" id="JAIZAY010000016">
    <property type="protein sequence ID" value="KAJ8026839.1"/>
    <property type="molecule type" value="Genomic_DNA"/>
</dbReference>
<evidence type="ECO:0000256" key="1">
    <source>
        <dbReference type="ARBA" id="ARBA00004496"/>
    </source>
</evidence>
<feature type="domain" description="SOCS box" evidence="7">
    <location>
        <begin position="361"/>
        <end position="401"/>
    </location>
</feature>
<evidence type="ECO:0000313" key="8">
    <source>
        <dbReference type="EMBL" id="KAJ8026839.1"/>
    </source>
</evidence>
<evidence type="ECO:0000256" key="4">
    <source>
        <dbReference type="ARBA" id="ARBA00022574"/>
    </source>
</evidence>
<feature type="compositionally biased region" description="Basic and acidic residues" evidence="6">
    <location>
        <begin position="890"/>
        <end position="913"/>
    </location>
</feature>
<feature type="compositionally biased region" description="Basic and acidic residues" evidence="6">
    <location>
        <begin position="839"/>
        <end position="857"/>
    </location>
</feature>
<name>A0A9Q1BIC0_HOLLE</name>
<comment type="caution">
    <text evidence="8">The sequence shown here is derived from an EMBL/GenBank/DDBJ whole genome shotgun (WGS) entry which is preliminary data.</text>
</comment>
<dbReference type="GO" id="GO:0035556">
    <property type="term" value="P:intracellular signal transduction"/>
    <property type="evidence" value="ECO:0007669"/>
    <property type="project" value="InterPro"/>
</dbReference>
<dbReference type="InterPro" id="IPR036036">
    <property type="entry name" value="SOCS_box-like_dom_sf"/>
</dbReference>
<dbReference type="Gene3D" id="2.130.10.10">
    <property type="entry name" value="YVTN repeat-like/Quinoprotein amine dehydrogenase"/>
    <property type="match status" value="1"/>
</dbReference>
<evidence type="ECO:0000256" key="3">
    <source>
        <dbReference type="ARBA" id="ARBA00022490"/>
    </source>
</evidence>
<sequence>MFAVLEENPAARSNCTILSLSWKGTVPSSEKDKSFTRKRHFTEGWLATGNEKGIVSATYTTSLCKRTYTSAFRKNFNLRGHNSEVILVRWNEPFQKMATCDAQGVIFVWIKYEGRWSVELVNDRSCQVSDFCWSHDGRMALICYKDGFVLVGSVTGQRYWSSMLNLDGKLMCGTWAPDDKQVLLGTSDGLIMVMDVHGAVISRCTIAGEQSIKSLLWSSEKFRMVNVDDSDGDDKTDKRKSKGSERKRPKRKNPVMAADLGNGEIHLMKAYDDLSPVVIKTGMTDIKMEWSSCGIFLAVGGTQVVESNSAVKFYDTAGHLRFTLNIPSEQPLSALAWGHNDLRLFVACGSILHSAWIFKGVASLQVLCRETILNQVSEEPLITKLPLPTRLRSFVLDRLSPSIKGYIPDPFKLREFVCLPPPGNDRLYCTMVRSGSESGTGTPCFVLLLEFLGGLIPLLKGRRVSKLRPEFVIYNPQPPEREGNFEENNAFSDSEESLFSSDEVDSIQPPPRQDSNWGQSPKVEGPGDVPATSRAKMYKNLYKETLPEVTNLVEVTSNIWGTKFKIYSSDNSLPPNLGQVNYRTSLLHLQPRQMTIALVELRSDFRRTLSQGDTEFDPHLFSEDEDDEEPRGSESKVSTLRHGAAAPVAPIAIANRKFSSELDSSEFELTPSVNEDDVVEEVTVEVKEEEGTTTSLEETPTTTPVVTKEDYILQGAIPKQKLRRSISADRPVKKGVRTTVGVQQMIPLVNGEDICEGCLDLGMNDTEDDELRTDLPQWANTASYDYGASSSARQAAFVGNGNGCNPSVANSQSPGAGGDGWNHGKSQREHSPKVGSANSEHRLDSKGNEASYHDATHKNGLGNEKQIAAANRERSLSSSCVPDLSDVKLKSKAPERASVHEISEKTESKDSNRLPKSATADNAKRKNFRRSKSASYADNTSSSQSKIVTDSTESEDDDGDSFEDDTWGSSSARTRKAKLVKQYARCQSRVFVMHNKAPLWNENTQVYQLDFGGRVTQESAKNFQVELQGKQVMQFGRIDGQAYTLDFQYPFSAVQAFAVALANVTQRLK</sequence>
<protein>
    <submittedName>
        <fullName evidence="8">Tubby-related protein 4</fullName>
    </submittedName>
</protein>
<comment type="similarity">
    <text evidence="2">Belongs to the TUB family.</text>
</comment>
<keyword evidence="5" id="KW-0677">Repeat</keyword>
<evidence type="ECO:0000259" key="7">
    <source>
        <dbReference type="PROSITE" id="PS50225"/>
    </source>
</evidence>
<dbReference type="SUPFAM" id="SSF50978">
    <property type="entry name" value="WD40 repeat-like"/>
    <property type="match status" value="1"/>
</dbReference>
<dbReference type="Proteomes" id="UP001152320">
    <property type="component" value="Chromosome 16"/>
</dbReference>
<dbReference type="Pfam" id="PF24797">
    <property type="entry name" value="Beta-prop_WDR35_TULP_N"/>
    <property type="match status" value="1"/>
</dbReference>